<keyword evidence="2" id="KW-0732">Signal</keyword>
<sequence>MKLSSLAVFFASAELVTSKGPLRTFEENMENADDNLLKDNNFTFVPPIPVLKTIANEYRQNHRLSEDIFTEIRILKRALAVADISSNDFSGYIRTTGEDPFTVHLMCEAQILRYINYCRSVSYSFLHLDATGSVIRKITEQKSAFFYSCIYKDDDDPSCLLPLASALLCDNTVTGIHHFLLNIRKHIVIIKRVFVRPSFIIVDFSHALINAVLSSFNNMDINTYLQICFNILQCKYTRKKLKALTIIRMCCAHAIHAFARNLAKFQIPEKRRHPPIKLFALLLNTNESEQIFELFAKICAIFGDPQNCNAEADLDPILCVKELLKFDLEKYLCEHEEGDVLQESQVKGYQVEDLTISTSAIIHQSPFNIEMRKRTNILEHLLEKNKTKQNQKQKPTNPLYSPKILLLFYKWFAYVPLWSCVFLEFKERYASDRNDSSPGKRTLGGGRVSNAPIESYFEIIKESVLQKKTRKSLYLRPGDFITKLYTSVMARLKAGKYNVQQQSTRKKGRKRVTDVLLSEKWGESNKRKNRGRYFAKHNQNSYVNKSSPPSSPLLIDTNDQTSYEDSVSPLAQGNYSPQYSPIPSSAVYFSATSPNQLQQLSSDSLQTHTNILTSIENQIASNFVLPTVKLSPKTLATLVAPKRARRKLNFDMKSPERPIRQCVRYPNKLLSLTFPKWNIEKCEFEGQQYSVSNTCAVDSALFLLYYVYKCHGDAYQALFHLNTDIHKLIRETINYVDSDGWDIARLYWLKKAKRLNVLTNRGGASYDVYGTVAINVYDPLCDIQLHSITSECSASDCTRKKRVLKNVVLTLNKDQGVFPSHLEAFESEHYGRCGISISKKKPQNYNGCYVLDVNKEYPSEYSLVGCISGDGNHFTTTIKIIDIYYKFDGKAKDDNNVHIGVVKHTGNDIAESAFYKLVLE</sequence>
<evidence type="ECO:0000256" key="1">
    <source>
        <dbReference type="SAM" id="MobiDB-lite"/>
    </source>
</evidence>
<evidence type="ECO:0000256" key="2">
    <source>
        <dbReference type="SAM" id="SignalP"/>
    </source>
</evidence>
<reference evidence="3" key="1">
    <citation type="submission" date="2021-02" db="EMBL/GenBank/DDBJ databases">
        <authorList>
            <person name="Nowell W R."/>
        </authorList>
    </citation>
    <scope>NUCLEOTIDE SEQUENCE</scope>
</reference>
<comment type="caution">
    <text evidence="3">The sequence shown here is derived from an EMBL/GenBank/DDBJ whole genome shotgun (WGS) entry which is preliminary data.</text>
</comment>
<evidence type="ECO:0000313" key="4">
    <source>
        <dbReference type="EMBL" id="CAF3745533.1"/>
    </source>
</evidence>
<feature type="region of interest" description="Disordered" evidence="1">
    <location>
        <begin position="528"/>
        <end position="567"/>
    </location>
</feature>
<proteinExistence type="predicted"/>
<organism evidence="3 5">
    <name type="scientific">Didymodactylos carnosus</name>
    <dbReference type="NCBI Taxonomy" id="1234261"/>
    <lineage>
        <taxon>Eukaryota</taxon>
        <taxon>Metazoa</taxon>
        <taxon>Spiralia</taxon>
        <taxon>Gnathifera</taxon>
        <taxon>Rotifera</taxon>
        <taxon>Eurotatoria</taxon>
        <taxon>Bdelloidea</taxon>
        <taxon>Philodinida</taxon>
        <taxon>Philodinidae</taxon>
        <taxon>Didymodactylos</taxon>
    </lineage>
</organism>
<evidence type="ECO:0000313" key="3">
    <source>
        <dbReference type="EMBL" id="CAF0974379.1"/>
    </source>
</evidence>
<feature type="compositionally biased region" description="Polar residues" evidence="1">
    <location>
        <begin position="557"/>
        <end position="567"/>
    </location>
</feature>
<dbReference type="AlphaFoldDB" id="A0A8S2DIA1"/>
<evidence type="ECO:0000313" key="5">
    <source>
        <dbReference type="Proteomes" id="UP000677228"/>
    </source>
</evidence>
<dbReference type="Proteomes" id="UP000677228">
    <property type="component" value="Unassembled WGS sequence"/>
</dbReference>
<protein>
    <submittedName>
        <fullName evidence="3">Uncharacterized protein</fullName>
    </submittedName>
</protein>
<dbReference type="EMBL" id="CAJNOK010005496">
    <property type="protein sequence ID" value="CAF0974379.1"/>
    <property type="molecule type" value="Genomic_DNA"/>
</dbReference>
<feature type="signal peptide" evidence="2">
    <location>
        <begin position="1"/>
        <end position="18"/>
    </location>
</feature>
<name>A0A8S2DIA1_9BILA</name>
<feature type="compositionally biased region" description="Polar residues" evidence="1">
    <location>
        <begin position="537"/>
        <end position="548"/>
    </location>
</feature>
<accession>A0A8S2DIA1</accession>
<dbReference type="Proteomes" id="UP000682733">
    <property type="component" value="Unassembled WGS sequence"/>
</dbReference>
<gene>
    <name evidence="3" type="ORF">OVA965_LOCUS13268</name>
    <name evidence="4" type="ORF">TMI583_LOCUS13271</name>
</gene>
<dbReference type="EMBL" id="CAJOBA010005502">
    <property type="protein sequence ID" value="CAF3745533.1"/>
    <property type="molecule type" value="Genomic_DNA"/>
</dbReference>
<feature type="chain" id="PRO_5036434489" evidence="2">
    <location>
        <begin position="19"/>
        <end position="920"/>
    </location>
</feature>